<sequence>MIMAGIVCSIAVDMLQYVGTVTEAASNNVELGELLVSLKDVSLVMMRQPNLSIWWYVLNLVPRVERACVIASLIIMGIIVVCSPLLSYKIVHPQCGCKVTRFYPGLLFMVLPLAIPYIPLQAALLITFTAGVNLLVALPLTSYREGAARTCLVLVGYTGAILYPILLSTWHTGGANSNYVWACSLVFNGSLVVFGYSLITPVGQTQEQLARAEALKQRKLEMRRENEIRKAQKAVMKEERKREKEASIQREREMLDRAEREAEAEKERERERETEPEAEKESDMETDREAVEATQRVAEPAVAAVE</sequence>
<proteinExistence type="predicted"/>
<keyword evidence="2" id="KW-1133">Transmembrane helix</keyword>
<dbReference type="AlphaFoldDB" id="A0A9K3D7T9"/>
<evidence type="ECO:0000256" key="1">
    <source>
        <dbReference type="SAM" id="MobiDB-lite"/>
    </source>
</evidence>
<accession>A0A9K3D7T9</accession>
<feature type="compositionally biased region" description="Basic and acidic residues" evidence="1">
    <location>
        <begin position="231"/>
        <end position="291"/>
    </location>
</feature>
<gene>
    <name evidence="3" type="ORF">KIPB_011295</name>
</gene>
<dbReference type="EMBL" id="BDIP01004537">
    <property type="protein sequence ID" value="GIQ88939.1"/>
    <property type="molecule type" value="Genomic_DNA"/>
</dbReference>
<feature type="transmembrane region" description="Helical" evidence="2">
    <location>
        <begin position="179"/>
        <end position="199"/>
    </location>
</feature>
<evidence type="ECO:0000313" key="3">
    <source>
        <dbReference type="EMBL" id="GIQ88939.1"/>
    </source>
</evidence>
<feature type="region of interest" description="Disordered" evidence="1">
    <location>
        <begin position="231"/>
        <end position="306"/>
    </location>
</feature>
<feature type="transmembrane region" description="Helical" evidence="2">
    <location>
        <begin position="150"/>
        <end position="167"/>
    </location>
</feature>
<feature type="transmembrane region" description="Helical" evidence="2">
    <location>
        <begin position="100"/>
        <end position="118"/>
    </location>
</feature>
<protein>
    <submittedName>
        <fullName evidence="3">Uncharacterized protein</fullName>
    </submittedName>
</protein>
<evidence type="ECO:0000313" key="4">
    <source>
        <dbReference type="Proteomes" id="UP000265618"/>
    </source>
</evidence>
<keyword evidence="2" id="KW-0472">Membrane</keyword>
<feature type="transmembrane region" description="Helical" evidence="2">
    <location>
        <begin position="69"/>
        <end position="88"/>
    </location>
</feature>
<reference evidence="3 4" key="1">
    <citation type="journal article" date="2018" name="PLoS ONE">
        <title>The draft genome of Kipferlia bialata reveals reductive genome evolution in fornicate parasites.</title>
        <authorList>
            <person name="Tanifuji G."/>
            <person name="Takabayashi S."/>
            <person name="Kume K."/>
            <person name="Takagi M."/>
            <person name="Nakayama T."/>
            <person name="Kamikawa R."/>
            <person name="Inagaki Y."/>
            <person name="Hashimoto T."/>
        </authorList>
    </citation>
    <scope>NUCLEOTIDE SEQUENCE [LARGE SCALE GENOMIC DNA]</scope>
    <source>
        <strain evidence="3">NY0173</strain>
    </source>
</reference>
<keyword evidence="4" id="KW-1185">Reference proteome</keyword>
<dbReference type="Proteomes" id="UP000265618">
    <property type="component" value="Unassembled WGS sequence"/>
</dbReference>
<name>A0A9K3D7T9_9EUKA</name>
<organism evidence="3 4">
    <name type="scientific">Kipferlia bialata</name>
    <dbReference type="NCBI Taxonomy" id="797122"/>
    <lineage>
        <taxon>Eukaryota</taxon>
        <taxon>Metamonada</taxon>
        <taxon>Carpediemonas-like organisms</taxon>
        <taxon>Kipferlia</taxon>
    </lineage>
</organism>
<keyword evidence="2" id="KW-0812">Transmembrane</keyword>
<evidence type="ECO:0000256" key="2">
    <source>
        <dbReference type="SAM" id="Phobius"/>
    </source>
</evidence>
<comment type="caution">
    <text evidence="3">The sequence shown here is derived from an EMBL/GenBank/DDBJ whole genome shotgun (WGS) entry which is preliminary data.</text>
</comment>